<evidence type="ECO:0000313" key="2">
    <source>
        <dbReference type="EMBL" id="KAF6020575.1"/>
    </source>
</evidence>
<dbReference type="OrthoDB" id="6129702at2759"/>
<dbReference type="PANTHER" id="PTHR47020:SF1">
    <property type="entry name" value="HILLARIN"/>
    <property type="match status" value="1"/>
</dbReference>
<dbReference type="AlphaFoldDB" id="A0A7J7J378"/>
<dbReference type="InterPro" id="IPR056564">
    <property type="entry name" value="Ig-like_KY"/>
</dbReference>
<protein>
    <recommendedName>
        <fullName evidence="1">KY-like immunoglobulin-like domain-containing protein</fullName>
    </recommendedName>
</protein>
<accession>A0A7J7J378</accession>
<gene>
    <name evidence="2" type="ORF">EB796_021099</name>
</gene>
<keyword evidence="3" id="KW-1185">Reference proteome</keyword>
<feature type="domain" description="KY-like immunoglobulin-like" evidence="1">
    <location>
        <begin position="46"/>
        <end position="167"/>
    </location>
</feature>
<reference evidence="2" key="1">
    <citation type="submission" date="2020-06" db="EMBL/GenBank/DDBJ databases">
        <title>Draft genome of Bugula neritina, a colonial animal packing powerful symbionts and potential medicines.</title>
        <authorList>
            <person name="Rayko M."/>
        </authorList>
    </citation>
    <scope>NUCLEOTIDE SEQUENCE [LARGE SCALE GENOMIC DNA]</scope>
    <source>
        <strain evidence="2">Kwan_BN1</strain>
    </source>
</reference>
<evidence type="ECO:0000259" key="1">
    <source>
        <dbReference type="Pfam" id="PF23265"/>
    </source>
</evidence>
<feature type="domain" description="KY-like immunoglobulin-like" evidence="1">
    <location>
        <begin position="192"/>
        <end position="284"/>
    </location>
</feature>
<dbReference type="InterPro" id="IPR053041">
    <property type="entry name" value="Transglut-like_Superfamily_Mod"/>
</dbReference>
<dbReference type="Proteomes" id="UP000593567">
    <property type="component" value="Unassembled WGS sequence"/>
</dbReference>
<name>A0A7J7J378_BUGNE</name>
<dbReference type="EMBL" id="VXIV02003159">
    <property type="protein sequence ID" value="KAF6020575.1"/>
    <property type="molecule type" value="Genomic_DNA"/>
</dbReference>
<evidence type="ECO:0000313" key="3">
    <source>
        <dbReference type="Proteomes" id="UP000593567"/>
    </source>
</evidence>
<feature type="domain" description="KY-like immunoglobulin-like" evidence="1">
    <location>
        <begin position="302"/>
        <end position="414"/>
    </location>
</feature>
<dbReference type="PANTHER" id="PTHR47020">
    <property type="entry name" value="HILLARIN"/>
    <property type="match status" value="1"/>
</dbReference>
<comment type="caution">
    <text evidence="2">The sequence shown here is derived from an EMBL/GenBank/DDBJ whole genome shotgun (WGS) entry which is preliminary data.</text>
</comment>
<proteinExistence type="predicted"/>
<organism evidence="2 3">
    <name type="scientific">Bugula neritina</name>
    <name type="common">Brown bryozoan</name>
    <name type="synonym">Sertularia neritina</name>
    <dbReference type="NCBI Taxonomy" id="10212"/>
    <lineage>
        <taxon>Eukaryota</taxon>
        <taxon>Metazoa</taxon>
        <taxon>Spiralia</taxon>
        <taxon>Lophotrochozoa</taxon>
        <taxon>Bryozoa</taxon>
        <taxon>Gymnolaemata</taxon>
        <taxon>Cheilostomatida</taxon>
        <taxon>Flustrina</taxon>
        <taxon>Buguloidea</taxon>
        <taxon>Bugulidae</taxon>
        <taxon>Bugula</taxon>
    </lineage>
</organism>
<sequence>MFGKKGTEHIRYELDDYYFCVDPRQLIYTHFPEDKQWQLLEQPYELDEFEDLPLVKSLFFRYCLQLESHTYSTIVVDDEFQVMVSSLHTDEGEEAVSGVPLSRFGVQGTTSDGKVNFRIRPPAVGVYKLAVYAKEVQVGEKQNRMYCAVVEYRLEVGGVPPHIVPYPPCSGTSWGISPATAKKNGLSTKFTSGVLYTKNGQSEVRFKLHRQLLFSGKLRSNVYSEDELKSCILYRTVGETAIFSVSVPAPGEYGLEVFVNDPTVDGKSLRHMCQYLLICDEPQELVSGIRFPQLPPAYLGPQQAYTRLGMNTISNKDPLIHCTEGSIEVSFSTSIPLRATSNLILTAGGQDLTEYILQQFRDNTLIFQIRLPRAGIYKFQIFAQPIDDTSDSLPGVYNYLINCSNVPVPPLPFPKQFSQWKEGCYLLTPVDGDLAASQPSHDPRPDYIFFQVCVPNASRVAVVVGTEWTHLECNQEGVWEGAAFFQAGWGQEDTAALTANYGPNSASYNTLLEFRM</sequence>
<dbReference type="Pfam" id="PF23265">
    <property type="entry name" value="Ig-like_KY"/>
    <property type="match status" value="3"/>
</dbReference>